<dbReference type="PANTHER" id="PTHR30518">
    <property type="entry name" value="ENDOLYTIC MUREIN TRANSGLYCOSYLASE"/>
    <property type="match status" value="1"/>
</dbReference>
<protein>
    <recommendedName>
        <fullName evidence="8">Aminodeoxychorismate lyase</fullName>
    </recommendedName>
</protein>
<evidence type="ECO:0000256" key="5">
    <source>
        <dbReference type="ARBA" id="ARBA00023239"/>
    </source>
</evidence>
<feature type="non-terminal residue" evidence="7">
    <location>
        <position position="187"/>
    </location>
</feature>
<evidence type="ECO:0000313" key="7">
    <source>
        <dbReference type="EMBL" id="VAW31497.1"/>
    </source>
</evidence>
<dbReference type="GO" id="GO:0071555">
    <property type="term" value="P:cell wall organization"/>
    <property type="evidence" value="ECO:0007669"/>
    <property type="project" value="UniProtKB-KW"/>
</dbReference>
<reference evidence="7" key="1">
    <citation type="submission" date="2018-06" db="EMBL/GenBank/DDBJ databases">
        <authorList>
            <person name="Zhirakovskaya E."/>
        </authorList>
    </citation>
    <scope>NUCLEOTIDE SEQUENCE</scope>
</reference>
<evidence type="ECO:0000256" key="1">
    <source>
        <dbReference type="ARBA" id="ARBA00022475"/>
    </source>
</evidence>
<organism evidence="7">
    <name type="scientific">hydrothermal vent metagenome</name>
    <dbReference type="NCBI Taxonomy" id="652676"/>
    <lineage>
        <taxon>unclassified sequences</taxon>
        <taxon>metagenomes</taxon>
        <taxon>ecological metagenomes</taxon>
    </lineage>
</organism>
<evidence type="ECO:0000256" key="3">
    <source>
        <dbReference type="ARBA" id="ARBA00022989"/>
    </source>
</evidence>
<dbReference type="PANTHER" id="PTHR30518:SF2">
    <property type="entry name" value="ENDOLYTIC MUREIN TRANSGLYCOSYLASE"/>
    <property type="match status" value="1"/>
</dbReference>
<dbReference type="AlphaFoldDB" id="A0A3B0V115"/>
<dbReference type="GO" id="GO:0016829">
    <property type="term" value="F:lyase activity"/>
    <property type="evidence" value="ECO:0007669"/>
    <property type="project" value="UniProtKB-KW"/>
</dbReference>
<gene>
    <name evidence="7" type="ORF">MNBD_CHLOROFLEXI01-651</name>
</gene>
<evidence type="ECO:0000256" key="6">
    <source>
        <dbReference type="ARBA" id="ARBA00023316"/>
    </source>
</evidence>
<dbReference type="InterPro" id="IPR003770">
    <property type="entry name" value="MLTG-like"/>
</dbReference>
<evidence type="ECO:0000256" key="4">
    <source>
        <dbReference type="ARBA" id="ARBA00023136"/>
    </source>
</evidence>
<keyword evidence="6" id="KW-0961">Cell wall biogenesis/degradation</keyword>
<dbReference type="EMBL" id="UOEU01000231">
    <property type="protein sequence ID" value="VAW31497.1"/>
    <property type="molecule type" value="Genomic_DNA"/>
</dbReference>
<accession>A0A3B0V115</accession>
<evidence type="ECO:0000256" key="2">
    <source>
        <dbReference type="ARBA" id="ARBA00022692"/>
    </source>
</evidence>
<keyword evidence="4" id="KW-0472">Membrane</keyword>
<proteinExistence type="predicted"/>
<keyword evidence="3" id="KW-1133">Transmembrane helix</keyword>
<evidence type="ECO:0008006" key="8">
    <source>
        <dbReference type="Google" id="ProtNLM"/>
    </source>
</evidence>
<dbReference type="Pfam" id="PF02618">
    <property type="entry name" value="YceG"/>
    <property type="match status" value="1"/>
</dbReference>
<dbReference type="Gene3D" id="3.30.1490.480">
    <property type="entry name" value="Endolytic murein transglycosylase"/>
    <property type="match status" value="1"/>
</dbReference>
<name>A0A3B0V115_9ZZZZ</name>
<keyword evidence="1" id="KW-1003">Cell membrane</keyword>
<keyword evidence="5" id="KW-0456">Lyase</keyword>
<keyword evidence="2" id="KW-0812">Transmembrane</keyword>
<sequence>MRAGLLIIVLTGCLTAAFILYFQWQGGGIGENGRFGQPRDIYLQAYLATNASELEEPAGNGFTLAPFTIAPGETADTIAANLVQAGLLNNAELFRNYLSYNNLDAQLEAGEFIIDPQQTIPEMAATLTEAVVQVVELRFVEGWRLEQMADYLAENQFANIDAAQFLAIAQRHAAFDLSPYSFLANLP</sequence>